<name>A0A1E7DQ78_9BACI</name>
<keyword evidence="2" id="KW-1185">Reference proteome</keyword>
<dbReference type="OrthoDB" id="2989659at2"/>
<reference evidence="1 2" key="1">
    <citation type="submission" date="2016-06" db="EMBL/GenBank/DDBJ databases">
        <title>Domibacillus iocasae genome sequencing.</title>
        <authorList>
            <person name="Verma A."/>
            <person name="Pal Y."/>
            <person name="Ojha A.K."/>
            <person name="Krishnamurthi S."/>
        </authorList>
    </citation>
    <scope>NUCLEOTIDE SEQUENCE [LARGE SCALE GENOMIC DNA]</scope>
    <source>
        <strain evidence="1 2">DSM 29979</strain>
    </source>
</reference>
<dbReference type="Proteomes" id="UP000095658">
    <property type="component" value="Unassembled WGS sequence"/>
</dbReference>
<dbReference type="AlphaFoldDB" id="A0A1E7DQ78"/>
<accession>A0A1E7DQ78</accession>
<dbReference type="STRING" id="1714016.BA724_04185"/>
<sequence length="128" mass="15083">MAITDTGKIEKVLESLADQNEYRFNAYQVAYLSNEKDVDSVNEYLLYRTHPDFGILQVKIETICPENHPDKHFKFGEPLLDEEVECRICDESYVPDEYNSHLVFYFNEKYKNDVKKKALKPSRVLQLI</sequence>
<evidence type="ECO:0000313" key="2">
    <source>
        <dbReference type="Proteomes" id="UP000095658"/>
    </source>
</evidence>
<organism evidence="1 2">
    <name type="scientific">Domibacillus iocasae</name>
    <dbReference type="NCBI Taxonomy" id="1714016"/>
    <lineage>
        <taxon>Bacteria</taxon>
        <taxon>Bacillati</taxon>
        <taxon>Bacillota</taxon>
        <taxon>Bacilli</taxon>
        <taxon>Bacillales</taxon>
        <taxon>Bacillaceae</taxon>
        <taxon>Domibacillus</taxon>
    </lineage>
</organism>
<proteinExistence type="predicted"/>
<protein>
    <submittedName>
        <fullName evidence="1">Uncharacterized protein</fullName>
    </submittedName>
</protein>
<dbReference type="EMBL" id="MAMP01000020">
    <property type="protein sequence ID" value="OES45213.1"/>
    <property type="molecule type" value="Genomic_DNA"/>
</dbReference>
<comment type="caution">
    <text evidence="1">The sequence shown here is derived from an EMBL/GenBank/DDBJ whole genome shotgun (WGS) entry which is preliminary data.</text>
</comment>
<evidence type="ECO:0000313" key="1">
    <source>
        <dbReference type="EMBL" id="OES45213.1"/>
    </source>
</evidence>
<gene>
    <name evidence="1" type="ORF">BA724_04185</name>
</gene>
<dbReference type="RefSeq" id="WP_069938094.1">
    <property type="nucleotide sequence ID" value="NZ_MAMP01000020.1"/>
</dbReference>